<sequence length="698" mass="78895">MERVQFQQEQMLAELKDLVQKGLFTQNEIKQIMKKRTAYETALVRRVAKKNDFLRYAAYEMGLEALRRKRVERIKIPKGPPTISDYALVRRQFHIFERALKKFKSDIGLWIQYIQVAKKEGARSLVGRITARALQLFPNVPAFYILAASHELEYLSPSAARTLLQRGIRLNAESVEMWREYVKMEMGFVESMRRRWNVLGIIVEDKGKGKERERTSLDEEEVEQMEVDAAEPEGDESEAARREILSGAIVKSVISSAAKALPKPELFMSLHNVISKYPSPLSLRTSLLDHLHDLLQQILPHDAQAIKLTATRFLTPEVEGAELVDRLKEANETLSRAVKDAISNGRRETREEREALDALAQVYGEFINEWCRKDELDPSLKAYLLGSLHSLIQFSIDSEIPLSSLLSTHLALLTYFSTFISSGDVPLLPSPTKIVKLARKYTSLPAVRSSYHIWLARLEAEKRLLGPVGGKDGEVEKTWKEARANVSGEGVIEVWIWGVNVTGEDANKHGEVEESVKVLESLLGESLRMQDSSSWKTVHEKLLEHYASLVIKNTLDSSSEGSQVPKQLSQFIQRIKLSYIPTSRVWEHMFSLTSSLASSTDTNAVYPLLQLIRANWHALDISSSSLTYATWLLQNDRAKESVEVIKGALKALEGGERVEFETSWRKVLDKCSSGGQEDEDEQVEKDDVAIDVDVSASS</sequence>
<keyword evidence="3" id="KW-0698">rRNA processing</keyword>
<feature type="compositionally biased region" description="Acidic residues" evidence="6">
    <location>
        <begin position="218"/>
        <end position="237"/>
    </location>
</feature>
<evidence type="ECO:0000256" key="5">
    <source>
        <dbReference type="ARBA" id="ARBA00023242"/>
    </source>
</evidence>
<keyword evidence="5" id="KW-0539">Nucleus</keyword>
<dbReference type="InterPro" id="IPR055347">
    <property type="entry name" value="UTP6_N"/>
</dbReference>
<evidence type="ECO:0000313" key="9">
    <source>
        <dbReference type="Proteomes" id="UP001497453"/>
    </source>
</evidence>
<evidence type="ECO:0000256" key="2">
    <source>
        <dbReference type="ARBA" id="ARBA00010734"/>
    </source>
</evidence>
<dbReference type="SUPFAM" id="SSF48452">
    <property type="entry name" value="TPR-like"/>
    <property type="match status" value="1"/>
</dbReference>
<evidence type="ECO:0000256" key="3">
    <source>
        <dbReference type="ARBA" id="ARBA00022552"/>
    </source>
</evidence>
<dbReference type="InterPro" id="IPR003107">
    <property type="entry name" value="HAT"/>
</dbReference>
<evidence type="ECO:0000256" key="4">
    <source>
        <dbReference type="ARBA" id="ARBA00022737"/>
    </source>
</evidence>
<gene>
    <name evidence="8" type="ORF">GFSPODELE1_LOCUS6484</name>
</gene>
<dbReference type="Proteomes" id="UP001497453">
    <property type="component" value="Chromosome 4"/>
</dbReference>
<feature type="region of interest" description="Disordered" evidence="6">
    <location>
        <begin position="671"/>
        <end position="698"/>
    </location>
</feature>
<evidence type="ECO:0000256" key="6">
    <source>
        <dbReference type="SAM" id="MobiDB-lite"/>
    </source>
</evidence>
<evidence type="ECO:0000259" key="7">
    <source>
        <dbReference type="Pfam" id="PF08640"/>
    </source>
</evidence>
<reference evidence="9" key="1">
    <citation type="submission" date="2024-04" db="EMBL/GenBank/DDBJ databases">
        <authorList>
            <person name="Shaw F."/>
            <person name="Minotto A."/>
        </authorList>
    </citation>
    <scope>NUCLEOTIDE SEQUENCE [LARGE SCALE GENOMIC DNA]</scope>
</reference>
<dbReference type="InterPro" id="IPR011990">
    <property type="entry name" value="TPR-like_helical_dom_sf"/>
</dbReference>
<dbReference type="PANTHER" id="PTHR23271">
    <property type="entry name" value="HEPATOCELLULAR CARCINOMA-ASSOCIATED ANTIGEN 66"/>
    <property type="match status" value="1"/>
</dbReference>
<feature type="region of interest" description="Disordered" evidence="6">
    <location>
        <begin position="210"/>
        <end position="238"/>
    </location>
</feature>
<keyword evidence="9" id="KW-1185">Reference proteome</keyword>
<dbReference type="Gene3D" id="1.25.40.10">
    <property type="entry name" value="Tetratricopeptide repeat domain"/>
    <property type="match status" value="1"/>
</dbReference>
<organism evidence="8 9">
    <name type="scientific">Somion occarium</name>
    <dbReference type="NCBI Taxonomy" id="3059160"/>
    <lineage>
        <taxon>Eukaryota</taxon>
        <taxon>Fungi</taxon>
        <taxon>Dikarya</taxon>
        <taxon>Basidiomycota</taxon>
        <taxon>Agaricomycotina</taxon>
        <taxon>Agaricomycetes</taxon>
        <taxon>Polyporales</taxon>
        <taxon>Cerrenaceae</taxon>
        <taxon>Somion</taxon>
    </lineage>
</organism>
<dbReference type="Pfam" id="PF08640">
    <property type="entry name" value="U3_assoc_6"/>
    <property type="match status" value="1"/>
</dbReference>
<comment type="similarity">
    <text evidence="2">Belongs to the UTP6 family.</text>
</comment>
<protein>
    <recommendedName>
        <fullName evidence="7">U3 small nucleolar RNA-associated protein 6 N-terminal domain-containing protein</fullName>
    </recommendedName>
</protein>
<accession>A0ABP1DL54</accession>
<evidence type="ECO:0000256" key="1">
    <source>
        <dbReference type="ARBA" id="ARBA00004604"/>
    </source>
</evidence>
<dbReference type="SMART" id="SM00386">
    <property type="entry name" value="HAT"/>
    <property type="match status" value="4"/>
</dbReference>
<dbReference type="InterPro" id="IPR013949">
    <property type="entry name" value="Utp6"/>
</dbReference>
<keyword evidence="4" id="KW-0677">Repeat</keyword>
<proteinExistence type="inferred from homology"/>
<dbReference type="EMBL" id="OZ037947">
    <property type="protein sequence ID" value="CAL1707684.1"/>
    <property type="molecule type" value="Genomic_DNA"/>
</dbReference>
<feature type="domain" description="U3 small nucleolar RNA-associated protein 6 N-terminal" evidence="7">
    <location>
        <begin position="9"/>
        <end position="91"/>
    </location>
</feature>
<dbReference type="PANTHER" id="PTHR23271:SF1">
    <property type="entry name" value="U3 SMALL NUCLEOLAR RNA-ASSOCIATED PROTEIN 6 HOMOLOG"/>
    <property type="match status" value="1"/>
</dbReference>
<name>A0ABP1DL54_9APHY</name>
<comment type="subcellular location">
    <subcellularLocation>
        <location evidence="1">Nucleus</location>
        <location evidence="1">Nucleolus</location>
    </subcellularLocation>
</comment>
<evidence type="ECO:0000313" key="8">
    <source>
        <dbReference type="EMBL" id="CAL1707684.1"/>
    </source>
</evidence>